<comment type="similarity">
    <text evidence="2 5">Belongs to the pseudouridine synthase TruB family. Type 1 subfamily.</text>
</comment>
<reference evidence="7" key="1">
    <citation type="journal article" date="2012" name="Science">
        <title>Fermentation, hydrogen, and sulfur metabolism in multiple uncultivated bacterial phyla.</title>
        <authorList>
            <person name="Wrighton K.C."/>
            <person name="Thomas B.C."/>
            <person name="Sharon I."/>
            <person name="Miller C.S."/>
            <person name="Castelle C.J."/>
            <person name="VerBerkmoes N.C."/>
            <person name="Wilkins M.J."/>
            <person name="Hettich R.L."/>
            <person name="Lipton M.S."/>
            <person name="Williams K.H."/>
            <person name="Long P.E."/>
            <person name="Banfield J.F."/>
        </authorList>
    </citation>
    <scope>NUCLEOTIDE SEQUENCE [LARGE SCALE GENOMIC DNA]</scope>
</reference>
<keyword evidence="7" id="KW-0456">Lyase</keyword>
<dbReference type="GO" id="GO:0003723">
    <property type="term" value="F:RNA binding"/>
    <property type="evidence" value="ECO:0007669"/>
    <property type="project" value="InterPro"/>
</dbReference>
<evidence type="ECO:0000256" key="2">
    <source>
        <dbReference type="ARBA" id="ARBA00005642"/>
    </source>
</evidence>
<protein>
    <recommendedName>
        <fullName evidence="5">tRNA pseudouridine synthase B</fullName>
        <ecNumber evidence="5">5.4.99.25</ecNumber>
    </recommendedName>
    <alternativeName>
        <fullName evidence="5">tRNA pseudouridine(55) synthase</fullName>
        <shortName evidence="5">Psi55 synthase</shortName>
    </alternativeName>
    <alternativeName>
        <fullName evidence="5">tRNA pseudouridylate synthase</fullName>
    </alternativeName>
    <alternativeName>
        <fullName evidence="5">tRNA-uridine isomerase</fullName>
    </alternativeName>
</protein>
<organism evidence="7">
    <name type="scientific">uncultured bacterium</name>
    <name type="common">gcode 4</name>
    <dbReference type="NCBI Taxonomy" id="1234023"/>
    <lineage>
        <taxon>Bacteria</taxon>
        <taxon>environmental samples</taxon>
    </lineage>
</organism>
<dbReference type="PANTHER" id="PTHR13767">
    <property type="entry name" value="TRNA-PSEUDOURIDINE SYNTHASE"/>
    <property type="match status" value="1"/>
</dbReference>
<evidence type="ECO:0000259" key="6">
    <source>
        <dbReference type="Pfam" id="PF01509"/>
    </source>
</evidence>
<dbReference type="GO" id="GO:0016829">
    <property type="term" value="F:lyase activity"/>
    <property type="evidence" value="ECO:0007669"/>
    <property type="project" value="UniProtKB-KW"/>
</dbReference>
<evidence type="ECO:0000256" key="3">
    <source>
        <dbReference type="ARBA" id="ARBA00022694"/>
    </source>
</evidence>
<dbReference type="GO" id="GO:1990481">
    <property type="term" value="P:mRNA pseudouridine synthesis"/>
    <property type="evidence" value="ECO:0007669"/>
    <property type="project" value="TreeGrafter"/>
</dbReference>
<evidence type="ECO:0000313" key="7">
    <source>
        <dbReference type="EMBL" id="EKD30382.1"/>
    </source>
</evidence>
<dbReference type="InterPro" id="IPR014780">
    <property type="entry name" value="tRNA_psdUridine_synth_TruB"/>
</dbReference>
<dbReference type="GO" id="GO:0031119">
    <property type="term" value="P:tRNA pseudouridine synthesis"/>
    <property type="evidence" value="ECO:0007669"/>
    <property type="project" value="UniProtKB-UniRule"/>
</dbReference>
<accession>K1XYY6</accession>
<dbReference type="HAMAP" id="MF_01080">
    <property type="entry name" value="TruB_bact"/>
    <property type="match status" value="1"/>
</dbReference>
<dbReference type="Pfam" id="PF01509">
    <property type="entry name" value="TruB_N"/>
    <property type="match status" value="1"/>
</dbReference>
<feature type="active site" description="Nucleophile" evidence="5">
    <location>
        <position position="36"/>
    </location>
</feature>
<gene>
    <name evidence="5 7" type="primary">truB</name>
    <name evidence="7" type="ORF">ACD_78C00071G0003</name>
</gene>
<dbReference type="Gene3D" id="3.30.2350.10">
    <property type="entry name" value="Pseudouridine synthase"/>
    <property type="match status" value="1"/>
</dbReference>
<dbReference type="SUPFAM" id="SSF55120">
    <property type="entry name" value="Pseudouridine synthase"/>
    <property type="match status" value="1"/>
</dbReference>
<evidence type="ECO:0000256" key="4">
    <source>
        <dbReference type="ARBA" id="ARBA00023235"/>
    </source>
</evidence>
<proteinExistence type="inferred from homology"/>
<comment type="caution">
    <text evidence="7">The sequence shown here is derived from an EMBL/GenBank/DDBJ whole genome shotgun (WGS) entry which is preliminary data.</text>
</comment>
<dbReference type="EMBL" id="AMFJ01034071">
    <property type="protein sequence ID" value="EKD30382.1"/>
    <property type="molecule type" value="Genomic_DNA"/>
</dbReference>
<feature type="domain" description="Pseudouridine synthase II N-terminal" evidence="6">
    <location>
        <begin position="21"/>
        <end position="176"/>
    </location>
</feature>
<dbReference type="PANTHER" id="PTHR13767:SF2">
    <property type="entry name" value="PSEUDOURIDYLATE SYNTHASE TRUB1"/>
    <property type="match status" value="1"/>
</dbReference>
<dbReference type="InterPro" id="IPR002501">
    <property type="entry name" value="PsdUridine_synth_N"/>
</dbReference>
<comment type="catalytic activity">
    <reaction evidence="1 5">
        <text>uridine(55) in tRNA = pseudouridine(55) in tRNA</text>
        <dbReference type="Rhea" id="RHEA:42532"/>
        <dbReference type="Rhea" id="RHEA-COMP:10101"/>
        <dbReference type="Rhea" id="RHEA-COMP:10102"/>
        <dbReference type="ChEBI" id="CHEBI:65314"/>
        <dbReference type="ChEBI" id="CHEBI:65315"/>
        <dbReference type="EC" id="5.4.99.25"/>
    </reaction>
</comment>
<sequence>MFFLIHKPLGLSSFSAIAHLRKKLGIKKIWHTGTLDPLATGLLLVATDNSTKLISYIDKARKTYVFTVHLDGQTPSCDLDTDIEYLDSALLEKARLTLTKETIEKTIQTYFSGKIEQIPPSYSAIRLQGQRAYDIVRAGQEVVIPKRTVEIFSSKIVSFSFPEITIEMEVSVGTYIRSIARDLGERLWLAWYVTMLHRSKIEHLSESLSKTMEDITCRDILSYEQIFPHFETLSPSSEILEKLRNGLKFPNTLGLESGKKYLIKEGNRYVSLIEEREGEVRICVNNIE</sequence>
<dbReference type="AlphaFoldDB" id="K1XYY6"/>
<dbReference type="GO" id="GO:0160148">
    <property type="term" value="F:tRNA pseudouridine(55) synthase activity"/>
    <property type="evidence" value="ECO:0007669"/>
    <property type="project" value="UniProtKB-EC"/>
</dbReference>
<evidence type="ECO:0000256" key="5">
    <source>
        <dbReference type="HAMAP-Rule" id="MF_01080"/>
    </source>
</evidence>
<dbReference type="EC" id="5.4.99.25" evidence="5"/>
<dbReference type="NCBIfam" id="TIGR00431">
    <property type="entry name" value="TruB"/>
    <property type="match status" value="1"/>
</dbReference>
<name>K1XYY6_9BACT</name>
<keyword evidence="4 5" id="KW-0413">Isomerase</keyword>
<comment type="function">
    <text evidence="5">Responsible for synthesis of pseudouridine from uracil-55 in the psi GC loop of transfer RNAs.</text>
</comment>
<keyword evidence="3 5" id="KW-0819">tRNA processing</keyword>
<evidence type="ECO:0000256" key="1">
    <source>
        <dbReference type="ARBA" id="ARBA00000385"/>
    </source>
</evidence>
<dbReference type="InterPro" id="IPR020103">
    <property type="entry name" value="PsdUridine_synth_cat_dom_sf"/>
</dbReference>